<dbReference type="InterPro" id="IPR051052">
    <property type="entry name" value="Diverse_substrate_MTase"/>
</dbReference>
<feature type="domain" description="Methyltransferase type 11" evidence="4">
    <location>
        <begin position="64"/>
        <end position="160"/>
    </location>
</feature>
<dbReference type="SUPFAM" id="SSF53335">
    <property type="entry name" value="S-adenosyl-L-methionine-dependent methyltransferases"/>
    <property type="match status" value="1"/>
</dbReference>
<evidence type="ECO:0000259" key="4">
    <source>
        <dbReference type="Pfam" id="PF08241"/>
    </source>
</evidence>
<accession>A0AAD7NUE5</accession>
<gene>
    <name evidence="5" type="ORF">B0H16DRAFT_1509554</name>
</gene>
<organism evidence="5 6">
    <name type="scientific">Mycena metata</name>
    <dbReference type="NCBI Taxonomy" id="1033252"/>
    <lineage>
        <taxon>Eukaryota</taxon>
        <taxon>Fungi</taxon>
        <taxon>Dikarya</taxon>
        <taxon>Basidiomycota</taxon>
        <taxon>Agaricomycotina</taxon>
        <taxon>Agaricomycetes</taxon>
        <taxon>Agaricomycetidae</taxon>
        <taxon>Agaricales</taxon>
        <taxon>Marasmiineae</taxon>
        <taxon>Mycenaceae</taxon>
        <taxon>Mycena</taxon>
    </lineage>
</organism>
<dbReference type="Gene3D" id="3.40.50.150">
    <property type="entry name" value="Vaccinia Virus protein VP39"/>
    <property type="match status" value="1"/>
</dbReference>
<sequence length="335" mass="37099">MSHAPTALDGSSDSQNFFKVEYDEEYWDAYLAARPKYDDGRFYQRIYDYHKKHNPNPSWNLAHDVGTGPAHVAAQLATRFSKVVASDNNATHLAVAQHRLASSAELSRISFFEAASEDLAGHFPSGSVDLVTAAECLPLVDAEVTVDGFARLLRPGGTLAAWFYGRPTFAASGPDAARCQSLLDRTFSLAFQRVIRGGGPGWERATTRLVSWLDDVGFPAAQWESVERWKWNTHASMCFYDPEVACDFPVERISSIDAARELVVEERDTNFWAKRWDVAGVRRYLYAAVPGIQAILDAAEPELEALFSQLEAAMGGPSAVHDITWPVVLILATRK</sequence>
<keyword evidence="6" id="KW-1185">Reference proteome</keyword>
<keyword evidence="2 5" id="KW-0489">Methyltransferase</keyword>
<evidence type="ECO:0000313" key="5">
    <source>
        <dbReference type="EMBL" id="KAJ7775108.1"/>
    </source>
</evidence>
<dbReference type="InterPro" id="IPR013216">
    <property type="entry name" value="Methyltransf_11"/>
</dbReference>
<comment type="similarity">
    <text evidence="1">Belongs to the methyltransferase superfamily.</text>
</comment>
<dbReference type="InterPro" id="IPR029063">
    <property type="entry name" value="SAM-dependent_MTases_sf"/>
</dbReference>
<dbReference type="EMBL" id="JARKIB010000011">
    <property type="protein sequence ID" value="KAJ7775108.1"/>
    <property type="molecule type" value="Genomic_DNA"/>
</dbReference>
<evidence type="ECO:0000256" key="1">
    <source>
        <dbReference type="ARBA" id="ARBA00008361"/>
    </source>
</evidence>
<dbReference type="GO" id="GO:0008757">
    <property type="term" value="F:S-adenosylmethionine-dependent methyltransferase activity"/>
    <property type="evidence" value="ECO:0007669"/>
    <property type="project" value="InterPro"/>
</dbReference>
<dbReference type="CDD" id="cd02440">
    <property type="entry name" value="AdoMet_MTases"/>
    <property type="match status" value="1"/>
</dbReference>
<reference evidence="5" key="1">
    <citation type="submission" date="2023-03" db="EMBL/GenBank/DDBJ databases">
        <title>Massive genome expansion in bonnet fungi (Mycena s.s.) driven by repeated elements and novel gene families across ecological guilds.</title>
        <authorList>
            <consortium name="Lawrence Berkeley National Laboratory"/>
            <person name="Harder C.B."/>
            <person name="Miyauchi S."/>
            <person name="Viragh M."/>
            <person name="Kuo A."/>
            <person name="Thoen E."/>
            <person name="Andreopoulos B."/>
            <person name="Lu D."/>
            <person name="Skrede I."/>
            <person name="Drula E."/>
            <person name="Henrissat B."/>
            <person name="Morin E."/>
            <person name="Kohler A."/>
            <person name="Barry K."/>
            <person name="LaButti K."/>
            <person name="Morin E."/>
            <person name="Salamov A."/>
            <person name="Lipzen A."/>
            <person name="Mereny Z."/>
            <person name="Hegedus B."/>
            <person name="Baldrian P."/>
            <person name="Stursova M."/>
            <person name="Weitz H."/>
            <person name="Taylor A."/>
            <person name="Grigoriev I.V."/>
            <person name="Nagy L.G."/>
            <person name="Martin F."/>
            <person name="Kauserud H."/>
        </authorList>
    </citation>
    <scope>NUCLEOTIDE SEQUENCE</scope>
    <source>
        <strain evidence="5">CBHHK182m</strain>
    </source>
</reference>
<dbReference type="PANTHER" id="PTHR44942:SF4">
    <property type="entry name" value="METHYLTRANSFERASE TYPE 11 DOMAIN-CONTAINING PROTEIN"/>
    <property type="match status" value="1"/>
</dbReference>
<protein>
    <submittedName>
        <fullName evidence="5">S-adenosyl-L-methionine-dependent methyltransferase</fullName>
    </submittedName>
</protein>
<name>A0AAD7NUE5_9AGAR</name>
<evidence type="ECO:0000313" key="6">
    <source>
        <dbReference type="Proteomes" id="UP001215598"/>
    </source>
</evidence>
<proteinExistence type="inferred from homology"/>
<keyword evidence="3" id="KW-0808">Transferase</keyword>
<comment type="caution">
    <text evidence="5">The sequence shown here is derived from an EMBL/GenBank/DDBJ whole genome shotgun (WGS) entry which is preliminary data.</text>
</comment>
<dbReference type="AlphaFoldDB" id="A0AAD7NUE5"/>
<dbReference type="PANTHER" id="PTHR44942">
    <property type="entry name" value="METHYLTRANSF_11 DOMAIN-CONTAINING PROTEIN"/>
    <property type="match status" value="1"/>
</dbReference>
<dbReference type="Pfam" id="PF08241">
    <property type="entry name" value="Methyltransf_11"/>
    <property type="match status" value="1"/>
</dbReference>
<evidence type="ECO:0000256" key="3">
    <source>
        <dbReference type="ARBA" id="ARBA00022679"/>
    </source>
</evidence>
<evidence type="ECO:0000256" key="2">
    <source>
        <dbReference type="ARBA" id="ARBA00022603"/>
    </source>
</evidence>
<dbReference type="GO" id="GO:0032259">
    <property type="term" value="P:methylation"/>
    <property type="evidence" value="ECO:0007669"/>
    <property type="project" value="UniProtKB-KW"/>
</dbReference>
<dbReference type="Proteomes" id="UP001215598">
    <property type="component" value="Unassembled WGS sequence"/>
</dbReference>